<feature type="domain" description="Peptidase M16 C-terminal" evidence="2">
    <location>
        <begin position="205"/>
        <end position="383"/>
    </location>
</feature>
<proteinExistence type="predicted"/>
<evidence type="ECO:0000313" key="3">
    <source>
        <dbReference type="EMBL" id="MBD3365115.1"/>
    </source>
</evidence>
<gene>
    <name evidence="3" type="ORF">GF359_07860</name>
</gene>
<organism evidence="3 4">
    <name type="scientific">candidate division WOR-3 bacterium</name>
    <dbReference type="NCBI Taxonomy" id="2052148"/>
    <lineage>
        <taxon>Bacteria</taxon>
        <taxon>Bacteria division WOR-3</taxon>
    </lineage>
</organism>
<evidence type="ECO:0000313" key="4">
    <source>
        <dbReference type="Proteomes" id="UP000630660"/>
    </source>
</evidence>
<protein>
    <recommendedName>
        <fullName evidence="5">Insulinase family protein</fullName>
    </recommendedName>
</protein>
<dbReference type="GO" id="GO:0046872">
    <property type="term" value="F:metal ion binding"/>
    <property type="evidence" value="ECO:0007669"/>
    <property type="project" value="InterPro"/>
</dbReference>
<dbReference type="AlphaFoldDB" id="A0A9D5QEK2"/>
<dbReference type="SUPFAM" id="SSF63411">
    <property type="entry name" value="LuxS/MPP-like metallohydrolase"/>
    <property type="match status" value="2"/>
</dbReference>
<dbReference type="Gene3D" id="3.30.830.10">
    <property type="entry name" value="Metalloenzyme, LuxS/M16 peptidase-like"/>
    <property type="match status" value="2"/>
</dbReference>
<feature type="domain" description="Peptidase M16 N-terminal" evidence="1">
    <location>
        <begin position="53"/>
        <end position="171"/>
    </location>
</feature>
<comment type="caution">
    <text evidence="3">The sequence shown here is derived from an EMBL/GenBank/DDBJ whole genome shotgun (WGS) entry which is preliminary data.</text>
</comment>
<name>A0A9D5QEK2_UNCW3</name>
<dbReference type="Pfam" id="PF05193">
    <property type="entry name" value="Peptidase_M16_C"/>
    <property type="match status" value="1"/>
</dbReference>
<dbReference type="PANTHER" id="PTHR11851:SF225">
    <property type="entry name" value="NON-PEPTIDASE HOMOLOG YMXG"/>
    <property type="match status" value="1"/>
</dbReference>
<dbReference type="PANTHER" id="PTHR11851">
    <property type="entry name" value="METALLOPROTEASE"/>
    <property type="match status" value="1"/>
</dbReference>
<dbReference type="InterPro" id="IPR011249">
    <property type="entry name" value="Metalloenz_LuxS/M16"/>
</dbReference>
<evidence type="ECO:0000259" key="2">
    <source>
        <dbReference type="Pfam" id="PF05193"/>
    </source>
</evidence>
<dbReference type="InterPro" id="IPR007863">
    <property type="entry name" value="Peptidase_M16_C"/>
</dbReference>
<evidence type="ECO:0000259" key="1">
    <source>
        <dbReference type="Pfam" id="PF00675"/>
    </source>
</evidence>
<dbReference type="EMBL" id="WJKJ01000261">
    <property type="protein sequence ID" value="MBD3365115.1"/>
    <property type="molecule type" value="Genomic_DNA"/>
</dbReference>
<dbReference type="Pfam" id="PF00675">
    <property type="entry name" value="Peptidase_M16"/>
    <property type="match status" value="1"/>
</dbReference>
<accession>A0A9D5QEK2</accession>
<evidence type="ECO:0008006" key="5">
    <source>
        <dbReference type="Google" id="ProtNLM"/>
    </source>
</evidence>
<reference evidence="3" key="1">
    <citation type="submission" date="2019-11" db="EMBL/GenBank/DDBJ databases">
        <title>Microbial mats filling the niche in hypersaline microbial mats.</title>
        <authorList>
            <person name="Wong H.L."/>
            <person name="Macleod F.I."/>
            <person name="White R.A. III"/>
            <person name="Burns B.P."/>
        </authorList>
    </citation>
    <scope>NUCLEOTIDE SEQUENCE</scope>
    <source>
        <strain evidence="3">Bin_327</strain>
    </source>
</reference>
<dbReference type="InterPro" id="IPR011765">
    <property type="entry name" value="Pept_M16_N"/>
</dbReference>
<sequence>MIKKVSITFFLTLLTLSAGKVKLEDPREMDFSDDTPFIPQEVEQETLSNGITVFLAENHELPLVDVFIAVRAGEVRVPAAEAGFAEILAYIIVEGGSNKIKTRAFRDSLENLGATFRAEPGSKYTDFSLHILSKHLPALLPLAVEAIRFPGLPQEQLEINKKQYLSSYQGRNNDPYSVASRIYWKLIYGRDSPAAREVTPSSLNKITEESLGDFHSANYRPSHVIVGVSGDFRKAEILELLETCLGNWEEPSVNPDPELDMITETAEPGIYLVNWPGAVQTNIWMGYLSFKRDDERYPNALLFTEIYGASRFSRMRLVVREKHGLAYSPYGWVSGGLTVPGTFSTVVGTKSSTTLKALNLLNVIIEDLRTQGVTEEDLTIAKESWLSAFPAHYSQTTKVIKDRMLYYRYSYPVNFWDMLPEKIKPLTQADMGGFASGFLEPSQLRILVVGDTSSFDGSIAEFGAFKVLDPSEY</sequence>
<dbReference type="InterPro" id="IPR050361">
    <property type="entry name" value="MPP/UQCRC_Complex"/>
</dbReference>
<dbReference type="Proteomes" id="UP000630660">
    <property type="component" value="Unassembled WGS sequence"/>
</dbReference>